<dbReference type="InterPro" id="IPR019734">
    <property type="entry name" value="TPR_rpt"/>
</dbReference>
<evidence type="ECO:0000256" key="1">
    <source>
        <dbReference type="ARBA" id="ARBA00022737"/>
    </source>
</evidence>
<evidence type="ECO:0000256" key="3">
    <source>
        <dbReference type="PROSITE-ProRule" id="PRU00339"/>
    </source>
</evidence>
<reference evidence="5" key="1">
    <citation type="submission" date="2015-11" db="EMBL/GenBank/DDBJ databases">
        <authorList>
            <person name="Varghese N."/>
        </authorList>
    </citation>
    <scope>NUCLEOTIDE SEQUENCE [LARGE SCALE GENOMIC DNA]</scope>
    <source>
        <strain evidence="5">JGI-23</strain>
    </source>
</reference>
<keyword evidence="1" id="KW-0677">Repeat</keyword>
<dbReference type="EMBL" id="CZVW01000024">
    <property type="protein sequence ID" value="CUT04471.1"/>
    <property type="molecule type" value="Genomic_DNA"/>
</dbReference>
<proteinExistence type="predicted"/>
<keyword evidence="2 3" id="KW-0802">TPR repeat</keyword>
<evidence type="ECO:0000313" key="4">
    <source>
        <dbReference type="EMBL" id="CUT04471.1"/>
    </source>
</evidence>
<dbReference type="PROSITE" id="PS50005">
    <property type="entry name" value="TPR"/>
    <property type="match status" value="2"/>
</dbReference>
<organism evidence="4 5">
    <name type="scientific">Candidatus Chryseopegocella kryptomonas</name>
    <dbReference type="NCBI Taxonomy" id="1633643"/>
    <lineage>
        <taxon>Bacteria</taxon>
        <taxon>Pseudomonadati</taxon>
        <taxon>Candidatus Kryptoniota</taxon>
        <taxon>Candidatus Chryseopegocella</taxon>
    </lineage>
</organism>
<dbReference type="PANTHER" id="PTHR44943">
    <property type="entry name" value="CELLULOSE SYNTHASE OPERON PROTEIN C"/>
    <property type="match status" value="1"/>
</dbReference>
<sequence>MAKKVFALLIIPLILLSQNQKIEKIGQAEFYIANGELEKAIKIYSEIFHQEPTDYKIANRLAQLYLWTENLHGAISVYETLLSNGVSDYDVLTKLGQWYLWDGRQSDAIAVYEKLLQIYPDSVNFYKTLAKLYIWNNQSQKAIPVYEKILELDPSDKETLVELAQQYVWNDQQLKAIPLYKKIVFLFPDSLNYHWMLCQLLVWNNMTDEAKKELRRFLLKFPTHARALELSMQLNYYLGEWDEARENAKKLLEIEPQNQNARKILDEIKSQYSDFAFAEAQWFRDTNKLTRIVYPVEFKFYFNRFFEANLNFQRVELVDDRVGGRIFGYGGVVLFKYNFSRGNYFELGSGAFKYGANFYPVWKFTLGLNLFDRIYPQFSYKRTENREGVKAIENKIEIDNFTLTIYNQIFNNLGLSFLFDYGIYSDGNAKKTFGSYLNLFLRRENPRILFVGFYAFEDFDSIYANSIPYWTPNNLSTYWIELNAEQGIFKFITLGVAGAIAKNPKYPASTNYRFYGKFTLGRVEIYGLYEKYGSTVYHYRFFRAYARFRF</sequence>
<dbReference type="SMART" id="SM00028">
    <property type="entry name" value="TPR"/>
    <property type="match status" value="5"/>
</dbReference>
<dbReference type="OrthoDB" id="9810596at2"/>
<feature type="repeat" description="TPR" evidence="3">
    <location>
        <begin position="89"/>
        <end position="122"/>
    </location>
</feature>
<dbReference type="SUPFAM" id="SSF48452">
    <property type="entry name" value="TPR-like"/>
    <property type="match status" value="1"/>
</dbReference>
<dbReference type="PANTHER" id="PTHR44943:SF4">
    <property type="entry name" value="TPR REPEAT-CONTAINING PROTEIN MJ0798"/>
    <property type="match status" value="1"/>
</dbReference>
<dbReference type="Pfam" id="PF14559">
    <property type="entry name" value="TPR_19"/>
    <property type="match status" value="2"/>
</dbReference>
<keyword evidence="5" id="KW-1185">Reference proteome</keyword>
<name>A0A0P1P188_9BACT</name>
<accession>A0A0P1P188</accession>
<dbReference type="InterPro" id="IPR011990">
    <property type="entry name" value="TPR-like_helical_dom_sf"/>
</dbReference>
<dbReference type="RefSeq" id="WP_092350878.1">
    <property type="nucleotide sequence ID" value="NZ_CZVW01000024.1"/>
</dbReference>
<evidence type="ECO:0000256" key="2">
    <source>
        <dbReference type="ARBA" id="ARBA00022803"/>
    </source>
</evidence>
<dbReference type="Proteomes" id="UP000199197">
    <property type="component" value="Unassembled WGS sequence"/>
</dbReference>
<dbReference type="InterPro" id="IPR051685">
    <property type="entry name" value="Ycf3/AcsC/BcsC/TPR_MFPF"/>
</dbReference>
<evidence type="ECO:0000313" key="5">
    <source>
        <dbReference type="Proteomes" id="UP000199197"/>
    </source>
</evidence>
<protein>
    <submittedName>
        <fullName evidence="4">Tetratricopeptide repeat-containing protein</fullName>
    </submittedName>
</protein>
<feature type="repeat" description="TPR" evidence="3">
    <location>
        <begin position="123"/>
        <end position="156"/>
    </location>
</feature>
<gene>
    <name evidence="4" type="ORF">JGI23_01728</name>
</gene>
<dbReference type="AlphaFoldDB" id="A0A0P1P188"/>
<dbReference type="Gene3D" id="1.25.40.10">
    <property type="entry name" value="Tetratricopeptide repeat domain"/>
    <property type="match status" value="1"/>
</dbReference>